<sequence>MPADDTSPANGVSRRRFVSGTLGVGLSATASGTLSATVSQAQATPAPPSDKTTPLFDPDYGRLIGRSDLDHTGSIPTGTQGMSVANGRFGGPVWQSNGSTLVMQLNHTDMFMFNDASAASKDHQNSGGGAVGRIHIGFGTGTVFDTTTRQHLSLYDGKLSITGTGVHAAVIADMDSDVIAIQVTDDRATHQPITVDLAMLRDANQIWGAHSAISTLTTVGGRGRPEARSETIVLEQVVQEPSDTGTKINDHYVNTAVAATVRGRQISDVVSNTIGNRATLRMNLPARQGTFTVVVGGAADSRTALRTAKATAVANTNKAPDYARIRARGQAWWRDFWHKSYVYFPTQFNFEQRRNYYMYLAAISNRGSYPSKYNGGIWIGEEDRRDWGSFYWNWNQDCLYQPLLAANHLDLLEPMFKMRQTSYEQYRVAARQMWGSEGIFIGETVGILGWETLPDGIADAMQQYYTFKTSTRTQEFTDITMRRNRFLSPWNWNVFGSNNQASYVTHTMMAAQETAEYYWQVYCYTKDLDWLREVAYPFIKGAAEMYRNYDGLRKESDGKYHFYNTNLHEHIWAGKDVIDDLSMARGVFAAVVKASELLGADQTNRPLWKEIRDNLAAYPLRSDAGALWAASTNPSLASQLATDQPAWAQGLQPAYFVRDLHGTESPIFKMLEKYDVLNLETRDQGLDNGDWEIALNTYLHSPGYLNQVNGQVIDRNGSSRFHVDAARLGRADDMAKILNTQYGVFSTYGVFPNLLFNQLDYYSAEGYGTFAAALQEALNQSLSPTTAGDPVIRVFPAWPRTWDAKYKLLAKDGFLVSSSMVSGDIQYVEIESQLGERACLRNPWDSDVVLYRQERKAETLVAPEDGLLQFRTHKGEHIVLVRAGTTPDMYRTSDLIGTTAGHGVSVARVG</sequence>
<dbReference type="Gene3D" id="1.50.10.10">
    <property type="match status" value="1"/>
</dbReference>
<evidence type="ECO:0000313" key="3">
    <source>
        <dbReference type="EMBL" id="TCC32201.1"/>
    </source>
</evidence>
<dbReference type="PANTHER" id="PTHR31084">
    <property type="entry name" value="ALPHA-L-FUCOSIDASE 2"/>
    <property type="match status" value="1"/>
</dbReference>
<dbReference type="InterPro" id="IPR054363">
    <property type="entry name" value="GH95_cat"/>
</dbReference>
<dbReference type="RefSeq" id="WP_131289880.1">
    <property type="nucleotide sequence ID" value="NZ_SJKA01000006.1"/>
</dbReference>
<dbReference type="Gene3D" id="2.60.40.1180">
    <property type="entry name" value="Golgi alpha-mannosidase II"/>
    <property type="match status" value="1"/>
</dbReference>
<dbReference type="SUPFAM" id="SSF48208">
    <property type="entry name" value="Six-hairpin glycosidases"/>
    <property type="match status" value="1"/>
</dbReference>
<evidence type="ECO:0000259" key="2">
    <source>
        <dbReference type="Pfam" id="PF22124"/>
    </source>
</evidence>
<dbReference type="InterPro" id="IPR006311">
    <property type="entry name" value="TAT_signal"/>
</dbReference>
<dbReference type="PROSITE" id="PS51318">
    <property type="entry name" value="TAT"/>
    <property type="match status" value="1"/>
</dbReference>
<keyword evidence="4" id="KW-1185">Reference proteome</keyword>
<dbReference type="InterPro" id="IPR012341">
    <property type="entry name" value="6hp_glycosidase-like_sf"/>
</dbReference>
<reference evidence="3 4" key="1">
    <citation type="submission" date="2019-02" db="EMBL/GenBank/DDBJ databases">
        <title>Kribbella capetownensis sp. nov. and Kribbella speibonae sp. nov., isolated from soil.</title>
        <authorList>
            <person name="Curtis S.M."/>
            <person name="Norton I."/>
            <person name="Everest G.J."/>
            <person name="Meyers P.R."/>
        </authorList>
    </citation>
    <scope>NUCLEOTIDE SEQUENCE [LARGE SCALE GENOMIC DNA]</scope>
    <source>
        <strain evidence="3 4">DSM 27082</strain>
    </source>
</reference>
<dbReference type="AlphaFoldDB" id="A0A4R0IFY5"/>
<comment type="caution">
    <text evidence="3">The sequence shown here is derived from an EMBL/GenBank/DDBJ whole genome shotgun (WGS) entry which is preliminary data.</text>
</comment>
<dbReference type="Proteomes" id="UP000292695">
    <property type="component" value="Unassembled WGS sequence"/>
</dbReference>
<dbReference type="PANTHER" id="PTHR31084:SF0">
    <property type="entry name" value="ALPHA-L-FUCOSIDASE 2"/>
    <property type="match status" value="1"/>
</dbReference>
<dbReference type="InterPro" id="IPR008928">
    <property type="entry name" value="6-hairpin_glycosidase_sf"/>
</dbReference>
<dbReference type="Pfam" id="PF22124">
    <property type="entry name" value="Glyco_hydro_95_cat"/>
    <property type="match status" value="1"/>
</dbReference>
<organism evidence="3 4">
    <name type="scientific">Kribbella sindirgiensis</name>
    <dbReference type="NCBI Taxonomy" id="1124744"/>
    <lineage>
        <taxon>Bacteria</taxon>
        <taxon>Bacillati</taxon>
        <taxon>Actinomycetota</taxon>
        <taxon>Actinomycetes</taxon>
        <taxon>Propionibacteriales</taxon>
        <taxon>Kribbellaceae</taxon>
        <taxon>Kribbella</taxon>
    </lineage>
</organism>
<dbReference type="InterPro" id="IPR013780">
    <property type="entry name" value="Glyco_hydro_b"/>
</dbReference>
<dbReference type="OrthoDB" id="9816459at2"/>
<name>A0A4R0IFY5_9ACTN</name>
<evidence type="ECO:0000313" key="4">
    <source>
        <dbReference type="Proteomes" id="UP000292695"/>
    </source>
</evidence>
<dbReference type="EMBL" id="SJKA01000006">
    <property type="protein sequence ID" value="TCC32201.1"/>
    <property type="molecule type" value="Genomic_DNA"/>
</dbReference>
<feature type="region of interest" description="Disordered" evidence="1">
    <location>
        <begin position="38"/>
        <end position="61"/>
    </location>
</feature>
<protein>
    <recommendedName>
        <fullName evidence="2">Glycosyl hydrolase family 95 catalytic domain-containing protein</fullName>
    </recommendedName>
</protein>
<dbReference type="GO" id="GO:0005975">
    <property type="term" value="P:carbohydrate metabolic process"/>
    <property type="evidence" value="ECO:0007669"/>
    <property type="project" value="InterPro"/>
</dbReference>
<gene>
    <name evidence="3" type="ORF">E0H50_18465</name>
</gene>
<dbReference type="GO" id="GO:0004560">
    <property type="term" value="F:alpha-L-fucosidase activity"/>
    <property type="evidence" value="ECO:0007669"/>
    <property type="project" value="TreeGrafter"/>
</dbReference>
<feature type="domain" description="Glycosyl hydrolase family 95 catalytic" evidence="2">
    <location>
        <begin position="485"/>
        <end position="622"/>
    </location>
</feature>
<evidence type="ECO:0000256" key="1">
    <source>
        <dbReference type="SAM" id="MobiDB-lite"/>
    </source>
</evidence>
<proteinExistence type="predicted"/>
<accession>A0A4R0IFY5</accession>